<accession>A0A8S1KSD9</accession>
<dbReference type="GO" id="GO:0007165">
    <property type="term" value="P:signal transduction"/>
    <property type="evidence" value="ECO:0007669"/>
    <property type="project" value="TreeGrafter"/>
</dbReference>
<keyword evidence="5" id="KW-0067">ATP-binding</keyword>
<reference evidence="8" key="1">
    <citation type="submission" date="2021-01" db="EMBL/GenBank/DDBJ databases">
        <authorList>
            <consortium name="Genoscope - CEA"/>
            <person name="William W."/>
        </authorList>
    </citation>
    <scope>NUCLEOTIDE SEQUENCE</scope>
</reference>
<keyword evidence="9" id="KW-1185">Reference proteome</keyword>
<dbReference type="EMBL" id="CAJJDN010000012">
    <property type="protein sequence ID" value="CAD8058158.1"/>
    <property type="molecule type" value="Genomic_DNA"/>
</dbReference>
<keyword evidence="3" id="KW-0547">Nucleotide-binding</keyword>
<dbReference type="GO" id="GO:0005524">
    <property type="term" value="F:ATP binding"/>
    <property type="evidence" value="ECO:0007669"/>
    <property type="project" value="UniProtKB-KW"/>
</dbReference>
<dbReference type="PROSITE" id="PS50011">
    <property type="entry name" value="PROTEIN_KINASE_DOM"/>
    <property type="match status" value="1"/>
</dbReference>
<dbReference type="Proteomes" id="UP000692954">
    <property type="component" value="Unassembled WGS sequence"/>
</dbReference>
<evidence type="ECO:0000256" key="5">
    <source>
        <dbReference type="ARBA" id="ARBA00022840"/>
    </source>
</evidence>
<evidence type="ECO:0000313" key="9">
    <source>
        <dbReference type="Proteomes" id="UP000692954"/>
    </source>
</evidence>
<dbReference type="PANTHER" id="PTHR43895">
    <property type="entry name" value="CALCIUM/CALMODULIN-DEPENDENT PROTEIN KINASE KINASE-RELATED"/>
    <property type="match status" value="1"/>
</dbReference>
<dbReference type="GO" id="GO:0004674">
    <property type="term" value="F:protein serine/threonine kinase activity"/>
    <property type="evidence" value="ECO:0007669"/>
    <property type="project" value="UniProtKB-KW"/>
</dbReference>
<dbReference type="AlphaFoldDB" id="A0A8S1KSD9"/>
<evidence type="ECO:0000259" key="7">
    <source>
        <dbReference type="PROSITE" id="PS50011"/>
    </source>
</evidence>
<sequence>MIQSENNKTIIMTQSILDDSADFWIQRPQVLLQFQFSDNLQVVNRNRLMLKTLFLGGHYIKYSEDKYLDIRNVFLEIVYHPRTQQTGFRLSKNGEKLDVYGEVHSWVEVLKKYAIQFNLQQKYKIIKKIGEGSIFQVFKIKNKITGCLYAVRIYDKVKLHSSNYLLDLIKKQVTMLRQVDHKNLIKLFEIFESSNHLYLIQELLEGGTLDSKISQTNFNQEQIIFIVKQTLNGLEELHKKGFIHGDVTLKSIAFKNLQELDSLCLIHYSKVLLINLARNNNKRLSQRTSLKKDKNQISDLQQLGIILIKLLTGYQFHQYNIPSSMDDIKSILNFQKVGKELELLLQQLLLTDFETQISETNTPLELLKNKIFKKSLEPKNFVLKYQALNEQLERPSLKPQDEDSLEIKSRVNTLPFIEKRQSNSRSLSKRKPQVAPIRLSKQNKFDKIVKPPSQSSEKRQSNLYQLPRMSILPKLKQKIQ</sequence>
<keyword evidence="4" id="KW-0418">Kinase</keyword>
<protein>
    <recommendedName>
        <fullName evidence="7">Protein kinase domain-containing protein</fullName>
    </recommendedName>
</protein>
<keyword evidence="2" id="KW-0808">Transferase</keyword>
<dbReference type="SMART" id="SM00220">
    <property type="entry name" value="S_TKc"/>
    <property type="match status" value="1"/>
</dbReference>
<comment type="caution">
    <text evidence="8">The sequence shown here is derived from an EMBL/GenBank/DDBJ whole genome shotgun (WGS) entry which is preliminary data.</text>
</comment>
<proteinExistence type="predicted"/>
<feature type="region of interest" description="Disordered" evidence="6">
    <location>
        <begin position="421"/>
        <end position="467"/>
    </location>
</feature>
<evidence type="ECO:0000256" key="3">
    <source>
        <dbReference type="ARBA" id="ARBA00022741"/>
    </source>
</evidence>
<keyword evidence="1" id="KW-0723">Serine/threonine-protein kinase</keyword>
<name>A0A8S1KSD9_9CILI</name>
<evidence type="ECO:0000256" key="1">
    <source>
        <dbReference type="ARBA" id="ARBA00022527"/>
    </source>
</evidence>
<dbReference type="FunFam" id="3.30.200.20:FF:000683">
    <property type="entry name" value="Uncharacterized protein"/>
    <property type="match status" value="1"/>
</dbReference>
<evidence type="ECO:0000313" key="8">
    <source>
        <dbReference type="EMBL" id="CAD8058158.1"/>
    </source>
</evidence>
<dbReference type="OrthoDB" id="5979581at2759"/>
<dbReference type="Pfam" id="PF00069">
    <property type="entry name" value="Pkinase"/>
    <property type="match status" value="1"/>
</dbReference>
<feature type="domain" description="Protein kinase" evidence="7">
    <location>
        <begin position="123"/>
        <end position="372"/>
    </location>
</feature>
<dbReference type="InterPro" id="IPR000719">
    <property type="entry name" value="Prot_kinase_dom"/>
</dbReference>
<organism evidence="8 9">
    <name type="scientific">Paramecium sonneborni</name>
    <dbReference type="NCBI Taxonomy" id="65129"/>
    <lineage>
        <taxon>Eukaryota</taxon>
        <taxon>Sar</taxon>
        <taxon>Alveolata</taxon>
        <taxon>Ciliophora</taxon>
        <taxon>Intramacronucleata</taxon>
        <taxon>Oligohymenophorea</taxon>
        <taxon>Peniculida</taxon>
        <taxon>Parameciidae</taxon>
        <taxon>Paramecium</taxon>
    </lineage>
</organism>
<evidence type="ECO:0000256" key="4">
    <source>
        <dbReference type="ARBA" id="ARBA00022777"/>
    </source>
</evidence>
<gene>
    <name evidence="8" type="ORF">PSON_ATCC_30995.1.T0120060</name>
</gene>
<evidence type="ECO:0000256" key="2">
    <source>
        <dbReference type="ARBA" id="ARBA00022679"/>
    </source>
</evidence>
<evidence type="ECO:0000256" key="6">
    <source>
        <dbReference type="SAM" id="MobiDB-lite"/>
    </source>
</evidence>
<dbReference type="PANTHER" id="PTHR43895:SF150">
    <property type="entry name" value="SERINE_THREONINE-PROTEIN KINASE STK11"/>
    <property type="match status" value="1"/>
</dbReference>